<dbReference type="AlphaFoldDB" id="A0A2N4UHY8"/>
<dbReference type="Gene3D" id="3.40.640.10">
    <property type="entry name" value="Type I PLP-dependent aspartate aminotransferase-like (Major domain)"/>
    <property type="match status" value="1"/>
</dbReference>
<dbReference type="Pfam" id="PF01053">
    <property type="entry name" value="Cys_Met_Meta_PP"/>
    <property type="match status" value="1"/>
</dbReference>
<protein>
    <submittedName>
        <fullName evidence="8">Cystathionine beta-lyase</fullName>
    </submittedName>
</protein>
<keyword evidence="3 6" id="KW-0663">Pyridoxal phosphate</keyword>
<dbReference type="Gene3D" id="3.90.1150.10">
    <property type="entry name" value="Aspartate Aminotransferase, domain 1"/>
    <property type="match status" value="1"/>
</dbReference>
<dbReference type="FunFam" id="3.40.640.10:FF:000046">
    <property type="entry name" value="Cystathionine gamma-lyase"/>
    <property type="match status" value="1"/>
</dbReference>
<dbReference type="EMBL" id="PDNV01000004">
    <property type="protein sequence ID" value="PLC54644.1"/>
    <property type="molecule type" value="Genomic_DNA"/>
</dbReference>
<comment type="similarity">
    <text evidence="2 7">Belongs to the trans-sulfuration enzymes family.</text>
</comment>
<keyword evidence="4 8" id="KW-0456">Lyase</keyword>
<gene>
    <name evidence="8" type="ORF">CR155_07770</name>
</gene>
<evidence type="ECO:0000256" key="5">
    <source>
        <dbReference type="ARBA" id="ARBA00047517"/>
    </source>
</evidence>
<dbReference type="InterPro" id="IPR015421">
    <property type="entry name" value="PyrdxlP-dep_Trfase_major"/>
</dbReference>
<accession>A0A2N4UHY8</accession>
<reference evidence="8 9" key="1">
    <citation type="submission" date="2017-10" db="EMBL/GenBank/DDBJ databases">
        <title>Two draft genome sequences of Pusillimonas sp. strains isolated from a nitrate- and radionuclide-contaminated groundwater in Russia.</title>
        <authorList>
            <person name="Grouzdev D.S."/>
            <person name="Tourova T.P."/>
            <person name="Goeva M.A."/>
            <person name="Babich T.L."/>
            <person name="Sokolova D.S."/>
            <person name="Abdullin R."/>
            <person name="Poltaraus A.B."/>
            <person name="Toshchakov S.V."/>
            <person name="Nazina T.N."/>
        </authorList>
    </citation>
    <scope>NUCLEOTIDE SEQUENCE [LARGE SCALE GENOMIC DNA]</scope>
    <source>
        <strain evidence="8 9">JR1/69-2-13</strain>
    </source>
</reference>
<evidence type="ECO:0000256" key="7">
    <source>
        <dbReference type="RuleBase" id="RU362118"/>
    </source>
</evidence>
<dbReference type="GO" id="GO:0030170">
    <property type="term" value="F:pyridoxal phosphate binding"/>
    <property type="evidence" value="ECO:0007669"/>
    <property type="project" value="InterPro"/>
</dbReference>
<dbReference type="GO" id="GO:0019450">
    <property type="term" value="P:L-cysteine catabolic process to pyruvate"/>
    <property type="evidence" value="ECO:0007669"/>
    <property type="project" value="TreeGrafter"/>
</dbReference>
<dbReference type="PIRSF" id="PIRSF001434">
    <property type="entry name" value="CGS"/>
    <property type="match status" value="1"/>
</dbReference>
<dbReference type="GO" id="GO:0019346">
    <property type="term" value="P:transsulfuration"/>
    <property type="evidence" value="ECO:0007669"/>
    <property type="project" value="InterPro"/>
</dbReference>
<evidence type="ECO:0000256" key="1">
    <source>
        <dbReference type="ARBA" id="ARBA00001933"/>
    </source>
</evidence>
<dbReference type="OrthoDB" id="9805807at2"/>
<evidence type="ECO:0000256" key="2">
    <source>
        <dbReference type="ARBA" id="ARBA00009077"/>
    </source>
</evidence>
<dbReference type="RefSeq" id="WP_102069413.1">
    <property type="nucleotide sequence ID" value="NZ_PDNV01000004.1"/>
</dbReference>
<comment type="catalytic activity">
    <reaction evidence="5">
        <text>L,L-cystathionine + H2O = L-homocysteine + pyruvate + NH4(+)</text>
        <dbReference type="Rhea" id="RHEA:13965"/>
        <dbReference type="ChEBI" id="CHEBI:15361"/>
        <dbReference type="ChEBI" id="CHEBI:15377"/>
        <dbReference type="ChEBI" id="CHEBI:28938"/>
        <dbReference type="ChEBI" id="CHEBI:58161"/>
        <dbReference type="ChEBI" id="CHEBI:58199"/>
    </reaction>
</comment>
<evidence type="ECO:0000256" key="3">
    <source>
        <dbReference type="ARBA" id="ARBA00022898"/>
    </source>
</evidence>
<dbReference type="PANTHER" id="PTHR43500">
    <property type="entry name" value="CYSTATHIONINE BETA-LYASE-RELATED"/>
    <property type="match status" value="1"/>
</dbReference>
<evidence type="ECO:0000313" key="8">
    <source>
        <dbReference type="EMBL" id="PLC54644.1"/>
    </source>
</evidence>
<proteinExistence type="inferred from homology"/>
<evidence type="ECO:0000256" key="4">
    <source>
        <dbReference type="ARBA" id="ARBA00023239"/>
    </source>
</evidence>
<keyword evidence="9" id="KW-1185">Reference proteome</keyword>
<comment type="cofactor">
    <cofactor evidence="1 7">
        <name>pyridoxal 5'-phosphate</name>
        <dbReference type="ChEBI" id="CHEBI:597326"/>
    </cofactor>
</comment>
<evidence type="ECO:0000313" key="9">
    <source>
        <dbReference type="Proteomes" id="UP000234328"/>
    </source>
</evidence>
<evidence type="ECO:0000256" key="6">
    <source>
        <dbReference type="PIRSR" id="PIRSR001434-2"/>
    </source>
</evidence>
<comment type="caution">
    <text evidence="8">The sequence shown here is derived from an EMBL/GenBank/DDBJ whole genome shotgun (WGS) entry which is preliminary data.</text>
</comment>
<dbReference type="SUPFAM" id="SSF53383">
    <property type="entry name" value="PLP-dependent transferases"/>
    <property type="match status" value="1"/>
</dbReference>
<dbReference type="Proteomes" id="UP000234328">
    <property type="component" value="Unassembled WGS sequence"/>
</dbReference>
<dbReference type="InterPro" id="IPR000277">
    <property type="entry name" value="Cys/Met-Metab_PyrdxlP-dep_enz"/>
</dbReference>
<dbReference type="InterPro" id="IPR006233">
    <property type="entry name" value="Cys_b_lyase_bac"/>
</dbReference>
<organism evidence="8 9">
    <name type="scientific">Pollutimonas nitritireducens</name>
    <dbReference type="NCBI Taxonomy" id="2045209"/>
    <lineage>
        <taxon>Bacteria</taxon>
        <taxon>Pseudomonadati</taxon>
        <taxon>Pseudomonadota</taxon>
        <taxon>Betaproteobacteria</taxon>
        <taxon>Burkholderiales</taxon>
        <taxon>Alcaligenaceae</taxon>
        <taxon>Pollutimonas</taxon>
    </lineage>
</organism>
<dbReference type="InterPro" id="IPR015422">
    <property type="entry name" value="PyrdxlP-dep_Trfase_small"/>
</dbReference>
<feature type="modified residue" description="N6-(pyridoxal phosphate)lysine" evidence="6">
    <location>
        <position position="205"/>
    </location>
</feature>
<name>A0A2N4UHY8_9BURK</name>
<dbReference type="PANTHER" id="PTHR43500:SF1">
    <property type="entry name" value="CYSTATHIONINE BETA-LYASE-RELATED"/>
    <property type="match status" value="1"/>
</dbReference>
<dbReference type="GO" id="GO:0047804">
    <property type="term" value="F:cysteine-S-conjugate beta-lyase activity"/>
    <property type="evidence" value="ECO:0007669"/>
    <property type="project" value="InterPro"/>
</dbReference>
<dbReference type="InterPro" id="IPR015424">
    <property type="entry name" value="PyrdxlP-dep_Trfase"/>
</dbReference>
<sequence>MNKLEIIEPGRCSDAQAGGFSSLSPAVFRASTITFATLDDFVARKSRPADGYTYGVTGTPTHRGLETRIASLDKARHCLVVPSGQAAISLTMLALLKAGDHFLISDASYGPAHDFAFRLTQLGVEVERYDPCIGDAIAAMIRPNTRLIWLESPGTITMEVQDVPAIVAQAKARGVLTAIDNSWASPLYYSPLSLGVDLCIHACSKHMGGHSDLLMGSISTNDVALHSALRALQSSMGLAVSADDCFLVQRGLDTMALRLEAQSAKALRIAEFLQGHPMVRQVLHPALASFGTHSLWRAQFTGSGSLFSLVLQDAPLDAFRALFNAFKHIAIGASYGGLHSLAAFYPVQNQANRRFPTVQAPVIRLAVGIEDDTTLIDELGRSLEAFDEVLNASSAKESV</sequence>